<keyword evidence="3" id="KW-1185">Reference proteome</keyword>
<sequence length="162" mass="16431">MLYQQRLYPGEADVAPKPPSSSIDVDSLYTEFDHLSDDPTNSRSAKATGVTAEVADMPELSSTGLDASTVADVVATGMAIIGAALGGTDDAGDNASDGAITTPKASAIGANVVCQDNPDEQRPSSTQVIMSDGVDSAPIVADFPELAVPIRSPYGDASASAN</sequence>
<proteinExistence type="predicted"/>
<comment type="caution">
    <text evidence="2">The sequence shown here is derived from an EMBL/GenBank/DDBJ whole genome shotgun (WGS) entry which is preliminary data.</text>
</comment>
<name>A0A8J5SZ99_ZIZPA</name>
<evidence type="ECO:0000313" key="3">
    <source>
        <dbReference type="Proteomes" id="UP000729402"/>
    </source>
</evidence>
<reference evidence="2" key="1">
    <citation type="journal article" date="2021" name="bioRxiv">
        <title>Whole Genome Assembly and Annotation of Northern Wild Rice, Zizania palustris L., Supports a Whole Genome Duplication in the Zizania Genus.</title>
        <authorList>
            <person name="Haas M."/>
            <person name="Kono T."/>
            <person name="Macchietto M."/>
            <person name="Millas R."/>
            <person name="McGilp L."/>
            <person name="Shao M."/>
            <person name="Duquette J."/>
            <person name="Hirsch C.N."/>
            <person name="Kimball J."/>
        </authorList>
    </citation>
    <scope>NUCLEOTIDE SEQUENCE</scope>
    <source>
        <tissue evidence="2">Fresh leaf tissue</tissue>
    </source>
</reference>
<evidence type="ECO:0000313" key="2">
    <source>
        <dbReference type="EMBL" id="KAG8084035.1"/>
    </source>
</evidence>
<feature type="region of interest" description="Disordered" evidence="1">
    <location>
        <begin position="1"/>
        <end position="23"/>
    </location>
</feature>
<accession>A0A8J5SZ99</accession>
<dbReference type="Proteomes" id="UP000729402">
    <property type="component" value="Unassembled WGS sequence"/>
</dbReference>
<dbReference type="EMBL" id="JAAALK010000082">
    <property type="protein sequence ID" value="KAG8084035.1"/>
    <property type="molecule type" value="Genomic_DNA"/>
</dbReference>
<dbReference type="AlphaFoldDB" id="A0A8J5SZ99"/>
<evidence type="ECO:0000256" key="1">
    <source>
        <dbReference type="SAM" id="MobiDB-lite"/>
    </source>
</evidence>
<reference evidence="2" key="2">
    <citation type="submission" date="2021-02" db="EMBL/GenBank/DDBJ databases">
        <authorList>
            <person name="Kimball J.A."/>
            <person name="Haas M.W."/>
            <person name="Macchietto M."/>
            <person name="Kono T."/>
            <person name="Duquette J."/>
            <person name="Shao M."/>
        </authorList>
    </citation>
    <scope>NUCLEOTIDE SEQUENCE</scope>
    <source>
        <tissue evidence="2">Fresh leaf tissue</tissue>
    </source>
</reference>
<organism evidence="2 3">
    <name type="scientific">Zizania palustris</name>
    <name type="common">Northern wild rice</name>
    <dbReference type="NCBI Taxonomy" id="103762"/>
    <lineage>
        <taxon>Eukaryota</taxon>
        <taxon>Viridiplantae</taxon>
        <taxon>Streptophyta</taxon>
        <taxon>Embryophyta</taxon>
        <taxon>Tracheophyta</taxon>
        <taxon>Spermatophyta</taxon>
        <taxon>Magnoliopsida</taxon>
        <taxon>Liliopsida</taxon>
        <taxon>Poales</taxon>
        <taxon>Poaceae</taxon>
        <taxon>BOP clade</taxon>
        <taxon>Oryzoideae</taxon>
        <taxon>Oryzeae</taxon>
        <taxon>Zizaniinae</taxon>
        <taxon>Zizania</taxon>
    </lineage>
</organism>
<protein>
    <submittedName>
        <fullName evidence="2">Uncharacterized protein</fullName>
    </submittedName>
</protein>
<gene>
    <name evidence="2" type="ORF">GUJ93_ZPchr0010g10921</name>
</gene>